<keyword evidence="3" id="KW-1015">Disulfide bond</keyword>
<dbReference type="PANTHER" id="PTHR42852">
    <property type="entry name" value="THIOL:DISULFIDE INTERCHANGE PROTEIN DSBE"/>
    <property type="match status" value="1"/>
</dbReference>
<evidence type="ECO:0000259" key="5">
    <source>
        <dbReference type="PROSITE" id="PS51352"/>
    </source>
</evidence>
<evidence type="ECO:0000313" key="6">
    <source>
        <dbReference type="EMBL" id="MFB9057280.1"/>
    </source>
</evidence>
<dbReference type="InterPro" id="IPR013766">
    <property type="entry name" value="Thioredoxin_domain"/>
</dbReference>
<dbReference type="PANTHER" id="PTHR42852:SF6">
    <property type="entry name" value="THIOL:DISULFIDE INTERCHANGE PROTEIN DSBE"/>
    <property type="match status" value="1"/>
</dbReference>
<dbReference type="InterPro" id="IPR036249">
    <property type="entry name" value="Thioredoxin-like_sf"/>
</dbReference>
<comment type="subcellular location">
    <subcellularLocation>
        <location evidence="1">Cell envelope</location>
    </subcellularLocation>
</comment>
<dbReference type="CDD" id="cd02966">
    <property type="entry name" value="TlpA_like_family"/>
    <property type="match status" value="1"/>
</dbReference>
<dbReference type="PROSITE" id="PS51257">
    <property type="entry name" value="PROKAR_LIPOPROTEIN"/>
    <property type="match status" value="1"/>
</dbReference>
<keyword evidence="7" id="KW-1185">Reference proteome</keyword>
<gene>
    <name evidence="6" type="ORF">ACFFU9_11070</name>
</gene>
<dbReference type="InterPro" id="IPR050553">
    <property type="entry name" value="Thioredoxin_ResA/DsbE_sf"/>
</dbReference>
<evidence type="ECO:0000256" key="1">
    <source>
        <dbReference type="ARBA" id="ARBA00004196"/>
    </source>
</evidence>
<dbReference type="Pfam" id="PF00578">
    <property type="entry name" value="AhpC-TSA"/>
    <property type="match status" value="1"/>
</dbReference>
<evidence type="ECO:0000256" key="3">
    <source>
        <dbReference type="ARBA" id="ARBA00023157"/>
    </source>
</evidence>
<dbReference type="SUPFAM" id="SSF52833">
    <property type="entry name" value="Thioredoxin-like"/>
    <property type="match status" value="1"/>
</dbReference>
<feature type="domain" description="Thioredoxin" evidence="5">
    <location>
        <begin position="293"/>
        <end position="433"/>
    </location>
</feature>
<keyword evidence="4" id="KW-0676">Redox-active center</keyword>
<proteinExistence type="predicted"/>
<protein>
    <submittedName>
        <fullName evidence="6">TlpA family protein disulfide reductase</fullName>
    </submittedName>
</protein>
<accession>A0ABV5FCV9</accession>
<dbReference type="RefSeq" id="WP_379861505.1">
    <property type="nucleotide sequence ID" value="NZ_JBHMFC010000071.1"/>
</dbReference>
<dbReference type="PROSITE" id="PS51352">
    <property type="entry name" value="THIOREDOXIN_2"/>
    <property type="match status" value="1"/>
</dbReference>
<dbReference type="EMBL" id="JBHMFC010000071">
    <property type="protein sequence ID" value="MFB9057280.1"/>
    <property type="molecule type" value="Genomic_DNA"/>
</dbReference>
<organism evidence="6 7">
    <name type="scientific">Mariniflexile ostreae</name>
    <dbReference type="NCBI Taxonomy" id="1520892"/>
    <lineage>
        <taxon>Bacteria</taxon>
        <taxon>Pseudomonadati</taxon>
        <taxon>Bacteroidota</taxon>
        <taxon>Flavobacteriia</taxon>
        <taxon>Flavobacteriales</taxon>
        <taxon>Flavobacteriaceae</taxon>
        <taxon>Mariniflexile</taxon>
    </lineage>
</organism>
<evidence type="ECO:0000256" key="2">
    <source>
        <dbReference type="ARBA" id="ARBA00022748"/>
    </source>
</evidence>
<dbReference type="Gene3D" id="3.40.30.10">
    <property type="entry name" value="Glutaredoxin"/>
    <property type="match status" value="1"/>
</dbReference>
<evidence type="ECO:0000313" key="7">
    <source>
        <dbReference type="Proteomes" id="UP001589585"/>
    </source>
</evidence>
<reference evidence="6 7" key="1">
    <citation type="submission" date="2024-09" db="EMBL/GenBank/DDBJ databases">
        <authorList>
            <person name="Sun Q."/>
            <person name="Mori K."/>
        </authorList>
    </citation>
    <scope>NUCLEOTIDE SEQUENCE [LARGE SCALE GENOMIC DNA]</scope>
    <source>
        <strain evidence="6 7">CECT 8622</strain>
    </source>
</reference>
<sequence length="433" mass="49717">MKIKTLFLLSICLCLISGCKKDHILKLPITYQKGFGPFESSGGGSIPLYNNDENNPWKNTFLKVTGIPKKWTDVKVGDINSDFHQYVYQNYHSGNISKEWFEKLKIMWNWEPDTLNLSKEPIKCRAAFAIGNDSTGNTMVVVDVNNNYDFSDDEPFELIQFDSELDWDSLANNEAIYVTFERLLNNKKIQFKVPLLISSVNMDQYYLLCNFAQYGTAKLENHLISIHSFKFTNLTYKDVGITINQSLNGEKAVFNNEYLEIGNDLYKNLGVNRNKDVLLLEKMDLSKNQIRSTQIGNKPFDFSEKQFQKQNMISLDSLRGKYVLLEFWDTWCGPCIKEIPNLKTIYNKTDKSKFEIIGIVGNNQITVLEKFANKHGITWPQIIDSSNKIKEKYGVRGIPATFLINPEGIIIAKDLRGKELETKIDSLINKASR</sequence>
<comment type="caution">
    <text evidence="6">The sequence shown here is derived from an EMBL/GenBank/DDBJ whole genome shotgun (WGS) entry which is preliminary data.</text>
</comment>
<name>A0ABV5FCV9_9FLAO</name>
<keyword evidence="2" id="KW-0201">Cytochrome c-type biogenesis</keyword>
<dbReference type="InterPro" id="IPR000866">
    <property type="entry name" value="AhpC/TSA"/>
</dbReference>
<dbReference type="Proteomes" id="UP001589585">
    <property type="component" value="Unassembled WGS sequence"/>
</dbReference>
<evidence type="ECO:0000256" key="4">
    <source>
        <dbReference type="ARBA" id="ARBA00023284"/>
    </source>
</evidence>